<evidence type="ECO:0000256" key="9">
    <source>
        <dbReference type="ARBA" id="ARBA00023136"/>
    </source>
</evidence>
<evidence type="ECO:0000256" key="4">
    <source>
        <dbReference type="ARBA" id="ARBA00022679"/>
    </source>
</evidence>
<evidence type="ECO:0000313" key="12">
    <source>
        <dbReference type="Proteomes" id="UP000663879"/>
    </source>
</evidence>
<name>A0A813V0E2_9BILA</name>
<evidence type="ECO:0000256" key="7">
    <source>
        <dbReference type="ARBA" id="ARBA00022989"/>
    </source>
</evidence>
<keyword evidence="6" id="KW-0735">Signal-anchor</keyword>
<dbReference type="InterPro" id="IPR002659">
    <property type="entry name" value="Glyco_trans_31"/>
</dbReference>
<keyword evidence="7" id="KW-1133">Transmembrane helix</keyword>
<dbReference type="OrthoDB" id="2139606at2759"/>
<dbReference type="EMBL" id="CAJNOC010001058">
    <property type="protein sequence ID" value="CAF0830872.1"/>
    <property type="molecule type" value="Genomic_DNA"/>
</dbReference>
<evidence type="ECO:0000256" key="6">
    <source>
        <dbReference type="ARBA" id="ARBA00022968"/>
    </source>
</evidence>
<dbReference type="Gene3D" id="3.90.550.50">
    <property type="match status" value="1"/>
</dbReference>
<sequence length="462" mass="55154">MIINILISISILRQQTYLSYFFKESCNSLEYIYNEKELLGTLNSLRMFNKINSKRSKKSHYLTNSLESDFIMEKNLVKDIDSYNRRSKKFYEPNILINNLTKCVKDEKTILIMCLIHSHKNNFLRRKAMRDTWLTMNNVYLEELMENNLLNYQKIEIKHAFLIGNDNKNETYFNIKSEADAYGDIIMIDTIDNYKNLLYKHLTVVNWVIKHCHNAHFIIKLDDDVFVNIKALGRHLIEKFGITQKNSKFMYCNINEMAMPIRENVSKWYVNSNTYPFSLYPKYCEGFAYITNVPTMRLMYEQSKIIPRFWIDDVYFTGLLLYGINEVKWYDFKNFLKWSYYDFWDLGNTFKIYEIYAKILKFFKINAIDYYLSDFFVVLHSQLDNKEVNYNLVSLESSLLNPTEYQNFDSINLNSSCLSHINTNILNVNCTSSVLSDTNDNKTFLYVNFYNFCINLWKKNNS</sequence>
<dbReference type="GO" id="GO:0016758">
    <property type="term" value="F:hexosyltransferase activity"/>
    <property type="evidence" value="ECO:0007669"/>
    <property type="project" value="InterPro"/>
</dbReference>
<dbReference type="GO" id="GO:0000139">
    <property type="term" value="C:Golgi membrane"/>
    <property type="evidence" value="ECO:0007669"/>
    <property type="project" value="UniProtKB-SubCell"/>
</dbReference>
<keyword evidence="4" id="KW-0808">Transferase</keyword>
<evidence type="ECO:0000256" key="2">
    <source>
        <dbReference type="ARBA" id="ARBA00008661"/>
    </source>
</evidence>
<comment type="subcellular location">
    <subcellularLocation>
        <location evidence="1 10">Golgi apparatus membrane</location>
        <topology evidence="1 10">Single-pass type II membrane protein</topology>
    </subcellularLocation>
</comment>
<reference evidence="11" key="1">
    <citation type="submission" date="2021-02" db="EMBL/GenBank/DDBJ databases">
        <authorList>
            <person name="Nowell W R."/>
        </authorList>
    </citation>
    <scope>NUCLEOTIDE SEQUENCE</scope>
    <source>
        <strain evidence="11">Ploen Becks lab</strain>
    </source>
</reference>
<keyword evidence="12" id="KW-1185">Reference proteome</keyword>
<dbReference type="PANTHER" id="PTHR11214:SF364">
    <property type="entry name" value="HEXOSYLTRANSFERASE"/>
    <property type="match status" value="1"/>
</dbReference>
<dbReference type="EC" id="2.4.1.-" evidence="10"/>
<evidence type="ECO:0000256" key="3">
    <source>
        <dbReference type="ARBA" id="ARBA00022676"/>
    </source>
</evidence>
<evidence type="ECO:0000256" key="5">
    <source>
        <dbReference type="ARBA" id="ARBA00022692"/>
    </source>
</evidence>
<proteinExistence type="inferred from homology"/>
<dbReference type="GO" id="GO:0006493">
    <property type="term" value="P:protein O-linked glycosylation"/>
    <property type="evidence" value="ECO:0007669"/>
    <property type="project" value="TreeGrafter"/>
</dbReference>
<dbReference type="PANTHER" id="PTHR11214">
    <property type="entry name" value="BETA-1,3-N-ACETYLGLUCOSAMINYLTRANSFERASE"/>
    <property type="match status" value="1"/>
</dbReference>
<evidence type="ECO:0000256" key="10">
    <source>
        <dbReference type="RuleBase" id="RU363063"/>
    </source>
</evidence>
<gene>
    <name evidence="11" type="ORF">OXX778_LOCUS7959</name>
</gene>
<keyword evidence="5" id="KW-0812">Transmembrane</keyword>
<keyword evidence="3 10" id="KW-0328">Glycosyltransferase</keyword>
<keyword evidence="8 10" id="KW-0333">Golgi apparatus</keyword>
<protein>
    <recommendedName>
        <fullName evidence="10">Hexosyltransferase</fullName>
        <ecNumber evidence="10">2.4.1.-</ecNumber>
    </recommendedName>
</protein>
<dbReference type="Pfam" id="PF01762">
    <property type="entry name" value="Galactosyl_T"/>
    <property type="match status" value="1"/>
</dbReference>
<evidence type="ECO:0000256" key="1">
    <source>
        <dbReference type="ARBA" id="ARBA00004323"/>
    </source>
</evidence>
<comment type="similarity">
    <text evidence="2 10">Belongs to the glycosyltransferase 31 family.</text>
</comment>
<comment type="caution">
    <text evidence="11">The sequence shown here is derived from an EMBL/GenBank/DDBJ whole genome shotgun (WGS) entry which is preliminary data.</text>
</comment>
<accession>A0A813V0E2</accession>
<evidence type="ECO:0000313" key="11">
    <source>
        <dbReference type="EMBL" id="CAF0830872.1"/>
    </source>
</evidence>
<dbReference type="AlphaFoldDB" id="A0A813V0E2"/>
<dbReference type="Proteomes" id="UP000663879">
    <property type="component" value="Unassembled WGS sequence"/>
</dbReference>
<keyword evidence="9" id="KW-0472">Membrane</keyword>
<organism evidence="11 12">
    <name type="scientific">Brachionus calyciflorus</name>
    <dbReference type="NCBI Taxonomy" id="104777"/>
    <lineage>
        <taxon>Eukaryota</taxon>
        <taxon>Metazoa</taxon>
        <taxon>Spiralia</taxon>
        <taxon>Gnathifera</taxon>
        <taxon>Rotifera</taxon>
        <taxon>Eurotatoria</taxon>
        <taxon>Monogononta</taxon>
        <taxon>Pseudotrocha</taxon>
        <taxon>Ploima</taxon>
        <taxon>Brachionidae</taxon>
        <taxon>Brachionus</taxon>
    </lineage>
</organism>
<evidence type="ECO:0000256" key="8">
    <source>
        <dbReference type="ARBA" id="ARBA00023034"/>
    </source>
</evidence>